<keyword evidence="3" id="KW-1185">Reference proteome</keyword>
<comment type="caution">
    <text evidence="2">The sequence shown here is derived from an EMBL/GenBank/DDBJ whole genome shotgun (WGS) entry which is preliminary data.</text>
</comment>
<keyword evidence="1" id="KW-0812">Transmembrane</keyword>
<dbReference type="Proteomes" id="UP000693970">
    <property type="component" value="Unassembled WGS sequence"/>
</dbReference>
<dbReference type="AlphaFoldDB" id="A0A9K3LCF6"/>
<feature type="transmembrane region" description="Helical" evidence="1">
    <location>
        <begin position="154"/>
        <end position="180"/>
    </location>
</feature>
<protein>
    <submittedName>
        <fullName evidence="2">Uncharacterized protein</fullName>
    </submittedName>
</protein>
<reference evidence="2" key="1">
    <citation type="journal article" date="2021" name="Sci. Rep.">
        <title>Diploid genomic architecture of Nitzschia inconspicua, an elite biomass production diatom.</title>
        <authorList>
            <person name="Oliver A."/>
            <person name="Podell S."/>
            <person name="Pinowska A."/>
            <person name="Traller J.C."/>
            <person name="Smith S.R."/>
            <person name="McClure R."/>
            <person name="Beliaev A."/>
            <person name="Bohutskyi P."/>
            <person name="Hill E.A."/>
            <person name="Rabines A."/>
            <person name="Zheng H."/>
            <person name="Allen L.Z."/>
            <person name="Kuo A."/>
            <person name="Grigoriev I.V."/>
            <person name="Allen A.E."/>
            <person name="Hazlebeck D."/>
            <person name="Allen E.E."/>
        </authorList>
    </citation>
    <scope>NUCLEOTIDE SEQUENCE</scope>
    <source>
        <strain evidence="2">Hildebrandi</strain>
    </source>
</reference>
<evidence type="ECO:0000256" key="1">
    <source>
        <dbReference type="SAM" id="Phobius"/>
    </source>
</evidence>
<accession>A0A9K3LCF6</accession>
<keyword evidence="1" id="KW-0472">Membrane</keyword>
<evidence type="ECO:0000313" key="3">
    <source>
        <dbReference type="Proteomes" id="UP000693970"/>
    </source>
</evidence>
<feature type="transmembrane region" description="Helical" evidence="1">
    <location>
        <begin position="12"/>
        <end position="31"/>
    </location>
</feature>
<keyword evidence="1" id="KW-1133">Transmembrane helix</keyword>
<reference evidence="2" key="2">
    <citation type="submission" date="2021-04" db="EMBL/GenBank/DDBJ databases">
        <authorList>
            <person name="Podell S."/>
        </authorList>
    </citation>
    <scope>NUCLEOTIDE SEQUENCE</scope>
    <source>
        <strain evidence="2">Hildebrandi</strain>
    </source>
</reference>
<proteinExistence type="predicted"/>
<sequence>MLRSTFLRLESYKLYFFICFLISNAIAAVLSQSGIIPDIVPGVPIPDIATLKNGTILVPSQILSWYSLLERLDQARKLYFWITVVDFVAIIPSYTLWLGCEIAPLSQWAGILCHIPVCTALFDILETATHFFAIQDRYLHRTDVGFAYWTPPMGLLAAACLATPIKFLGIFVCLTIVAFGRWKSRSEKSKLD</sequence>
<name>A0A9K3LCF6_9STRA</name>
<gene>
    <name evidence="2" type="ORF">IV203_015572</name>
</gene>
<evidence type="ECO:0000313" key="2">
    <source>
        <dbReference type="EMBL" id="KAG7358983.1"/>
    </source>
</evidence>
<feature type="transmembrane region" description="Helical" evidence="1">
    <location>
        <begin position="78"/>
        <end position="99"/>
    </location>
</feature>
<organism evidence="2 3">
    <name type="scientific">Nitzschia inconspicua</name>
    <dbReference type="NCBI Taxonomy" id="303405"/>
    <lineage>
        <taxon>Eukaryota</taxon>
        <taxon>Sar</taxon>
        <taxon>Stramenopiles</taxon>
        <taxon>Ochrophyta</taxon>
        <taxon>Bacillariophyta</taxon>
        <taxon>Bacillariophyceae</taxon>
        <taxon>Bacillariophycidae</taxon>
        <taxon>Bacillariales</taxon>
        <taxon>Bacillariaceae</taxon>
        <taxon>Nitzschia</taxon>
    </lineage>
</organism>
<dbReference type="EMBL" id="JAGRRH010000014">
    <property type="protein sequence ID" value="KAG7358983.1"/>
    <property type="molecule type" value="Genomic_DNA"/>
</dbReference>
<feature type="transmembrane region" description="Helical" evidence="1">
    <location>
        <begin position="111"/>
        <end position="134"/>
    </location>
</feature>